<dbReference type="EMBL" id="DS113529">
    <property type="protein sequence ID" value="EAY02666.1"/>
    <property type="molecule type" value="Genomic_DNA"/>
</dbReference>
<dbReference type="GO" id="GO:0005737">
    <property type="term" value="C:cytoplasm"/>
    <property type="evidence" value="ECO:0000318"/>
    <property type="project" value="GO_Central"/>
</dbReference>
<keyword evidence="2" id="KW-0808">Transferase</keyword>
<dbReference type="GO" id="GO:0005524">
    <property type="term" value="F:ATP binding"/>
    <property type="evidence" value="ECO:0007669"/>
    <property type="project" value="UniProtKB-KW"/>
</dbReference>
<keyword evidence="4" id="KW-0418">Kinase</keyword>
<gene>
    <name evidence="7" type="ORF">TVAG_253170</name>
</gene>
<evidence type="ECO:0000256" key="4">
    <source>
        <dbReference type="ARBA" id="ARBA00022777"/>
    </source>
</evidence>
<dbReference type="GO" id="GO:0035556">
    <property type="term" value="P:intracellular signal transduction"/>
    <property type="evidence" value="ECO:0000318"/>
    <property type="project" value="GO_Central"/>
</dbReference>
<dbReference type="VEuPathDB" id="TrichDB:TVAG_463460"/>
<reference evidence="7" key="1">
    <citation type="submission" date="2006-10" db="EMBL/GenBank/DDBJ databases">
        <authorList>
            <person name="Amadeo P."/>
            <person name="Zhao Q."/>
            <person name="Wortman J."/>
            <person name="Fraser-Liggett C."/>
            <person name="Carlton J."/>
        </authorList>
    </citation>
    <scope>NUCLEOTIDE SEQUENCE</scope>
    <source>
        <strain evidence="7">G3</strain>
    </source>
</reference>
<organism evidence="7 8">
    <name type="scientific">Trichomonas vaginalis (strain ATCC PRA-98 / G3)</name>
    <dbReference type="NCBI Taxonomy" id="412133"/>
    <lineage>
        <taxon>Eukaryota</taxon>
        <taxon>Metamonada</taxon>
        <taxon>Parabasalia</taxon>
        <taxon>Trichomonadida</taxon>
        <taxon>Trichomonadidae</taxon>
        <taxon>Trichomonas</taxon>
    </lineage>
</organism>
<evidence type="ECO:0000313" key="7">
    <source>
        <dbReference type="EMBL" id="EAY02666.1"/>
    </source>
</evidence>
<evidence type="ECO:0000256" key="1">
    <source>
        <dbReference type="ARBA" id="ARBA00022527"/>
    </source>
</evidence>
<dbReference type="Gene3D" id="1.10.510.10">
    <property type="entry name" value="Transferase(Phosphotransferase) domain 1"/>
    <property type="match status" value="1"/>
</dbReference>
<name>A2EXH6_TRIV3</name>
<dbReference type="PROSITE" id="PS50011">
    <property type="entry name" value="PROTEIN_KINASE_DOM"/>
    <property type="match status" value="1"/>
</dbReference>
<proteinExistence type="predicted"/>
<evidence type="ECO:0000259" key="6">
    <source>
        <dbReference type="PROSITE" id="PS50011"/>
    </source>
</evidence>
<keyword evidence="5" id="KW-0067">ATP-binding</keyword>
<dbReference type="RefSeq" id="XP_001314889.1">
    <property type="nucleotide sequence ID" value="XM_001314854.1"/>
</dbReference>
<dbReference type="PANTHER" id="PTHR24346:SF82">
    <property type="entry name" value="KP78A-RELATED"/>
    <property type="match status" value="1"/>
</dbReference>
<reference evidence="7" key="2">
    <citation type="journal article" date="2007" name="Science">
        <title>Draft genome sequence of the sexually transmitted pathogen Trichomonas vaginalis.</title>
        <authorList>
            <person name="Carlton J.M."/>
            <person name="Hirt R.P."/>
            <person name="Silva J.C."/>
            <person name="Delcher A.L."/>
            <person name="Schatz M."/>
            <person name="Zhao Q."/>
            <person name="Wortman J.R."/>
            <person name="Bidwell S.L."/>
            <person name="Alsmark U.C.M."/>
            <person name="Besteiro S."/>
            <person name="Sicheritz-Ponten T."/>
            <person name="Noel C.J."/>
            <person name="Dacks J.B."/>
            <person name="Foster P.G."/>
            <person name="Simillion C."/>
            <person name="Van de Peer Y."/>
            <person name="Miranda-Saavedra D."/>
            <person name="Barton G.J."/>
            <person name="Westrop G.D."/>
            <person name="Mueller S."/>
            <person name="Dessi D."/>
            <person name="Fiori P.L."/>
            <person name="Ren Q."/>
            <person name="Paulsen I."/>
            <person name="Zhang H."/>
            <person name="Bastida-Corcuera F.D."/>
            <person name="Simoes-Barbosa A."/>
            <person name="Brown M.T."/>
            <person name="Hayes R.D."/>
            <person name="Mukherjee M."/>
            <person name="Okumura C.Y."/>
            <person name="Schneider R."/>
            <person name="Smith A.J."/>
            <person name="Vanacova S."/>
            <person name="Villalvazo M."/>
            <person name="Haas B.J."/>
            <person name="Pertea M."/>
            <person name="Feldblyum T.V."/>
            <person name="Utterback T.R."/>
            <person name="Shu C.L."/>
            <person name="Osoegawa K."/>
            <person name="de Jong P.J."/>
            <person name="Hrdy I."/>
            <person name="Horvathova L."/>
            <person name="Zubacova Z."/>
            <person name="Dolezal P."/>
            <person name="Malik S.B."/>
            <person name="Logsdon J.M. Jr."/>
            <person name="Henze K."/>
            <person name="Gupta A."/>
            <person name="Wang C.C."/>
            <person name="Dunne R.L."/>
            <person name="Upcroft J.A."/>
            <person name="Upcroft P."/>
            <person name="White O."/>
            <person name="Salzberg S.L."/>
            <person name="Tang P."/>
            <person name="Chiu C.-H."/>
            <person name="Lee Y.-S."/>
            <person name="Embley T.M."/>
            <person name="Coombs G.H."/>
            <person name="Mottram J.C."/>
            <person name="Tachezy J."/>
            <person name="Fraser-Liggett C.M."/>
            <person name="Johnson P.J."/>
        </authorList>
    </citation>
    <scope>NUCLEOTIDE SEQUENCE [LARGE SCALE GENOMIC DNA]</scope>
    <source>
        <strain evidence="7">G3</strain>
    </source>
</reference>
<dbReference type="InterPro" id="IPR011009">
    <property type="entry name" value="Kinase-like_dom_sf"/>
</dbReference>
<dbReference type="AlphaFoldDB" id="A2EXH6"/>
<dbReference type="Proteomes" id="UP000001542">
    <property type="component" value="Unassembled WGS sequence"/>
</dbReference>
<dbReference type="VEuPathDB" id="TrichDB:TVAGG3_0193550"/>
<keyword evidence="1" id="KW-0723">Serine/threonine-protein kinase</keyword>
<dbReference type="GO" id="GO:0004674">
    <property type="term" value="F:protein serine/threonine kinase activity"/>
    <property type="evidence" value="ECO:0000318"/>
    <property type="project" value="GO_Central"/>
</dbReference>
<dbReference type="SUPFAM" id="SSF56112">
    <property type="entry name" value="Protein kinase-like (PK-like)"/>
    <property type="match status" value="1"/>
</dbReference>
<dbReference type="InParanoid" id="A2EXH6"/>
<dbReference type="STRING" id="5722.A2EXH6"/>
<dbReference type="InterPro" id="IPR000719">
    <property type="entry name" value="Prot_kinase_dom"/>
</dbReference>
<dbReference type="Pfam" id="PF00069">
    <property type="entry name" value="Pkinase"/>
    <property type="match status" value="1"/>
</dbReference>
<evidence type="ECO:0000256" key="5">
    <source>
        <dbReference type="ARBA" id="ARBA00022840"/>
    </source>
</evidence>
<keyword evidence="8" id="KW-1185">Reference proteome</keyword>
<dbReference type="PANTHER" id="PTHR24346">
    <property type="entry name" value="MAP/MICROTUBULE AFFINITY-REGULATING KINASE"/>
    <property type="match status" value="1"/>
</dbReference>
<evidence type="ECO:0000313" key="8">
    <source>
        <dbReference type="Proteomes" id="UP000001542"/>
    </source>
</evidence>
<dbReference type="KEGG" id="tva:4760506"/>
<feature type="domain" description="Protein kinase" evidence="6">
    <location>
        <begin position="13"/>
        <end position="156"/>
    </location>
</feature>
<keyword evidence="3" id="KW-0547">Nucleotide-binding</keyword>
<evidence type="ECO:0000256" key="2">
    <source>
        <dbReference type="ARBA" id="ARBA00022679"/>
    </source>
</evidence>
<accession>A2EXH6</accession>
<protein>
    <recommendedName>
        <fullName evidence="6">Protein kinase domain-containing protein</fullName>
    </recommendedName>
</protein>
<sequence>MNYVTRVPEAGNYTFLSEFKCGIYNRCWKAINKVTNNIVIVRTIPKIDLVKHENKSKMANEITLLKNSCHPLISKFIELIDLPKEFHIIMTEPKGISLREYIDKNGILEEKLGQELVKKLFTIAQYLKSTLGLEYCAFSPDSIFVDEKGHLVNYFI</sequence>
<evidence type="ECO:0000256" key="3">
    <source>
        <dbReference type="ARBA" id="ARBA00022741"/>
    </source>
</evidence>